<comment type="caution">
    <text evidence="2">The sequence shown here is derived from an EMBL/GenBank/DDBJ whole genome shotgun (WGS) entry which is preliminary data.</text>
</comment>
<feature type="region of interest" description="Disordered" evidence="1">
    <location>
        <begin position="205"/>
        <end position="279"/>
    </location>
</feature>
<proteinExistence type="predicted"/>
<evidence type="ECO:0000313" key="2">
    <source>
        <dbReference type="EMBL" id="VEL22186.1"/>
    </source>
</evidence>
<feature type="compositionally biased region" description="Low complexity" evidence="1">
    <location>
        <begin position="256"/>
        <end position="277"/>
    </location>
</feature>
<organism evidence="2 3">
    <name type="scientific">Protopolystoma xenopodis</name>
    <dbReference type="NCBI Taxonomy" id="117903"/>
    <lineage>
        <taxon>Eukaryota</taxon>
        <taxon>Metazoa</taxon>
        <taxon>Spiralia</taxon>
        <taxon>Lophotrochozoa</taxon>
        <taxon>Platyhelminthes</taxon>
        <taxon>Monogenea</taxon>
        <taxon>Polyopisthocotylea</taxon>
        <taxon>Polystomatidea</taxon>
        <taxon>Polystomatidae</taxon>
        <taxon>Protopolystoma</taxon>
    </lineage>
</organism>
<feature type="region of interest" description="Disordered" evidence="1">
    <location>
        <begin position="136"/>
        <end position="183"/>
    </location>
</feature>
<feature type="compositionally biased region" description="Pro residues" evidence="1">
    <location>
        <begin position="155"/>
        <end position="169"/>
    </location>
</feature>
<dbReference type="Proteomes" id="UP000784294">
    <property type="component" value="Unassembled WGS sequence"/>
</dbReference>
<reference evidence="2" key="1">
    <citation type="submission" date="2018-11" db="EMBL/GenBank/DDBJ databases">
        <authorList>
            <consortium name="Pathogen Informatics"/>
        </authorList>
    </citation>
    <scope>NUCLEOTIDE SEQUENCE</scope>
</reference>
<protein>
    <submittedName>
        <fullName evidence="2">Uncharacterized protein</fullName>
    </submittedName>
</protein>
<name>A0A3S5BWV2_9PLAT</name>
<evidence type="ECO:0000256" key="1">
    <source>
        <dbReference type="SAM" id="MobiDB-lite"/>
    </source>
</evidence>
<sequence length="290" mass="31766">MACFSSYFIQPTFVPSSLSPAEQRLNAFLSQNAPHDPDLSPESKLFKGLLNYIGSSPAVFNSNNILSTTSATFAGNNCSSSILTFSTTESTTSNQTVIGDTTSTEHGVHPLLLPTNVSVNSSTLVPTATPITNSDINIPSVSHSHSELRTTAGPALPPRRAPTHLPPPYSYGSLGRSGASSAHIYHQHQQHHCLQCHHYMQHLQQHQIHQPSLSSLPQHQHNSHSHPTNVPQPNQFSCGQPTTAQHQRQWQPTYLQSVPQSLQQPQQPQQRPFSQSSHLPHFACGKYSCK</sequence>
<evidence type="ECO:0000313" key="3">
    <source>
        <dbReference type="Proteomes" id="UP000784294"/>
    </source>
</evidence>
<keyword evidence="3" id="KW-1185">Reference proteome</keyword>
<dbReference type="AlphaFoldDB" id="A0A3S5BWV2"/>
<dbReference type="EMBL" id="CAAALY010055111">
    <property type="protein sequence ID" value="VEL22186.1"/>
    <property type="molecule type" value="Genomic_DNA"/>
</dbReference>
<feature type="compositionally biased region" description="Polar residues" evidence="1">
    <location>
        <begin position="211"/>
        <end position="255"/>
    </location>
</feature>
<accession>A0A3S5BWV2</accession>
<gene>
    <name evidence="2" type="ORF">PXEA_LOCUS15626</name>
</gene>